<dbReference type="Proteomes" id="UP000027341">
    <property type="component" value="Unassembled WGS sequence"/>
</dbReference>
<evidence type="ECO:0000256" key="1">
    <source>
        <dbReference type="ARBA" id="ARBA00022679"/>
    </source>
</evidence>
<dbReference type="PANTHER" id="PTHR31544">
    <property type="entry name" value="AIG2-LIKE PROTEIN D"/>
    <property type="match status" value="1"/>
</dbReference>
<name>A0A066ZP31_HYDMR</name>
<dbReference type="Gene3D" id="3.10.490.10">
    <property type="entry name" value="Gamma-glutamyl cyclotransferase-like"/>
    <property type="match status" value="1"/>
</dbReference>
<dbReference type="Pfam" id="PF06094">
    <property type="entry name" value="GGACT"/>
    <property type="match status" value="1"/>
</dbReference>
<gene>
    <name evidence="4" type="ORF">EI16_02755</name>
</gene>
<dbReference type="EMBL" id="JMIU01000001">
    <property type="protein sequence ID" value="KDN95242.1"/>
    <property type="molecule type" value="Genomic_DNA"/>
</dbReference>
<accession>A0A066ZP31</accession>
<comment type="caution">
    <text evidence="4">The sequence shown here is derived from an EMBL/GenBank/DDBJ whole genome shotgun (WGS) entry which is preliminary data.</text>
</comment>
<evidence type="ECO:0000256" key="2">
    <source>
        <dbReference type="ARBA" id="ARBA00030602"/>
    </source>
</evidence>
<keyword evidence="1" id="KW-0808">Transferase</keyword>
<dbReference type="PANTHER" id="PTHR31544:SF2">
    <property type="entry name" value="AIG2-LIKE PROTEIN D"/>
    <property type="match status" value="1"/>
</dbReference>
<evidence type="ECO:0000313" key="5">
    <source>
        <dbReference type="Proteomes" id="UP000027341"/>
    </source>
</evidence>
<dbReference type="SUPFAM" id="SSF110857">
    <property type="entry name" value="Gamma-glutamyl cyclotransferase-like"/>
    <property type="match status" value="1"/>
</dbReference>
<keyword evidence="5" id="KW-1185">Reference proteome</keyword>
<reference evidence="4 5" key="1">
    <citation type="submission" date="2014-04" db="EMBL/GenBank/DDBJ databases">
        <title>Draft genome sequence of Hydrogenovibrio marinus MH-110, a model organism for aerobic H2 metabolism.</title>
        <authorList>
            <person name="Cha H.J."/>
            <person name="Jo B.H."/>
            <person name="Hwang B.H."/>
        </authorList>
    </citation>
    <scope>NUCLEOTIDE SEQUENCE [LARGE SCALE GENOMIC DNA]</scope>
    <source>
        <strain evidence="4 5">MH-110</strain>
    </source>
</reference>
<evidence type="ECO:0000259" key="3">
    <source>
        <dbReference type="Pfam" id="PF06094"/>
    </source>
</evidence>
<dbReference type="CDD" id="cd06661">
    <property type="entry name" value="GGCT_like"/>
    <property type="match status" value="1"/>
</dbReference>
<feature type="domain" description="Gamma-glutamylcyclotransferase AIG2-like" evidence="3">
    <location>
        <begin position="5"/>
        <end position="119"/>
    </location>
</feature>
<sequence>MKKHIFTYGSLMYPEVWQQLVTGNYESCQATLNGFHRKCVIDQDYPAVYKDDSSLDNQVLGRVYFDVSPEDQVSLDKFEGEEYLRLTETAITTDNNEITIEIYVIKPDFLHRVSERDWDVQAFEAEGLQRFLQQYKGFES</sequence>
<dbReference type="InterPro" id="IPR009288">
    <property type="entry name" value="AIG2-like_dom"/>
</dbReference>
<proteinExistence type="predicted"/>
<organism evidence="4 5">
    <name type="scientific">Hydrogenovibrio marinus</name>
    <dbReference type="NCBI Taxonomy" id="28885"/>
    <lineage>
        <taxon>Bacteria</taxon>
        <taxon>Pseudomonadati</taxon>
        <taxon>Pseudomonadota</taxon>
        <taxon>Gammaproteobacteria</taxon>
        <taxon>Thiotrichales</taxon>
        <taxon>Piscirickettsiaceae</taxon>
        <taxon>Hydrogenovibrio</taxon>
    </lineage>
</organism>
<dbReference type="RefSeq" id="WP_029909165.1">
    <property type="nucleotide sequence ID" value="NZ_AP020335.1"/>
</dbReference>
<dbReference type="InterPro" id="IPR013024">
    <property type="entry name" value="GGCT-like"/>
</dbReference>
<evidence type="ECO:0000313" key="4">
    <source>
        <dbReference type="EMBL" id="KDN95242.1"/>
    </source>
</evidence>
<dbReference type="AlphaFoldDB" id="A0A066ZP31"/>
<dbReference type="InterPro" id="IPR045038">
    <property type="entry name" value="AIG2-like"/>
</dbReference>
<dbReference type="InterPro" id="IPR036568">
    <property type="entry name" value="GGCT-like_sf"/>
</dbReference>
<protein>
    <recommendedName>
        <fullName evidence="2">Putative gamma-glutamylcyclotransferase</fullName>
    </recommendedName>
</protein>
<dbReference type="GO" id="GO:0016740">
    <property type="term" value="F:transferase activity"/>
    <property type="evidence" value="ECO:0007669"/>
    <property type="project" value="UniProtKB-KW"/>
</dbReference>